<dbReference type="Gene3D" id="3.90.79.10">
    <property type="entry name" value="Nucleoside Triphosphate Pyrophosphohydrolase"/>
    <property type="match status" value="1"/>
</dbReference>
<dbReference type="GO" id="GO:0006753">
    <property type="term" value="P:nucleoside phosphate metabolic process"/>
    <property type="evidence" value="ECO:0007669"/>
    <property type="project" value="TreeGrafter"/>
</dbReference>
<name>A0AAN6WQW1_9PEZI</name>
<dbReference type="InterPro" id="IPR015797">
    <property type="entry name" value="NUDIX_hydrolase-like_dom_sf"/>
</dbReference>
<dbReference type="EMBL" id="MU864424">
    <property type="protein sequence ID" value="KAK4186419.1"/>
    <property type="molecule type" value="Genomic_DNA"/>
</dbReference>
<dbReference type="GO" id="GO:0080042">
    <property type="term" value="F:ADP-glucose pyrophosphohydrolase activity"/>
    <property type="evidence" value="ECO:0007669"/>
    <property type="project" value="TreeGrafter"/>
</dbReference>
<dbReference type="Proteomes" id="UP001302126">
    <property type="component" value="Unassembled WGS sequence"/>
</dbReference>
<evidence type="ECO:0000313" key="4">
    <source>
        <dbReference type="EMBL" id="KAK4186419.1"/>
    </source>
</evidence>
<sequence>MPILLPAIFRAAVTRVTSSSLPLPYFRKPLSSSFTSPNYRTMSSLTTFDHPEHRIPITLPQGLSQEQVLQFHPFKSWLSTLTTSLANQHASPSHPFHKDPYKLHSITIQSFDLFGGSRVGFLKLQSDVRNSAGEWLPGAVFLRGPSVAMLVILMPDDFDNPRYEEANFSPEDMDGFDEEKYVLLTVQPRIAAGSLEFVELPAGMVDEEGNFRGAAAKEIEEELGMKISADELTCMSDLVPPAAGSKGEEVLPRGVFPSPGACDEFIQIFTVTKLVPRETLDEWTGKLTGLRDHGEKITLKLIRMKDLWKEGARDGKTLAAVAQWEKLRRFGLLNHSHDYNKS</sequence>
<feature type="domain" description="Nudix hydrolase" evidence="3">
    <location>
        <begin position="177"/>
        <end position="238"/>
    </location>
</feature>
<evidence type="ECO:0000259" key="3">
    <source>
        <dbReference type="Pfam" id="PF00293"/>
    </source>
</evidence>
<dbReference type="GO" id="GO:0019693">
    <property type="term" value="P:ribose phosphate metabolic process"/>
    <property type="evidence" value="ECO:0007669"/>
    <property type="project" value="TreeGrafter"/>
</dbReference>
<keyword evidence="5" id="KW-1185">Reference proteome</keyword>
<dbReference type="InterPro" id="IPR000086">
    <property type="entry name" value="NUDIX_hydrolase_dom"/>
</dbReference>
<accession>A0AAN6WQW1</accession>
<gene>
    <name evidence="4" type="ORF">QBC35DRAFT_516234</name>
</gene>
<evidence type="ECO:0000313" key="5">
    <source>
        <dbReference type="Proteomes" id="UP001302126"/>
    </source>
</evidence>
<dbReference type="GO" id="GO:0080041">
    <property type="term" value="F:ADP-ribose pyrophosphohydrolase activity"/>
    <property type="evidence" value="ECO:0007669"/>
    <property type="project" value="TreeGrafter"/>
</dbReference>
<comment type="caution">
    <text evidence="4">The sequence shown here is derived from an EMBL/GenBank/DDBJ whole genome shotgun (WGS) entry which is preliminary data.</text>
</comment>
<organism evidence="4 5">
    <name type="scientific">Podospora australis</name>
    <dbReference type="NCBI Taxonomy" id="1536484"/>
    <lineage>
        <taxon>Eukaryota</taxon>
        <taxon>Fungi</taxon>
        <taxon>Dikarya</taxon>
        <taxon>Ascomycota</taxon>
        <taxon>Pezizomycotina</taxon>
        <taxon>Sordariomycetes</taxon>
        <taxon>Sordariomycetidae</taxon>
        <taxon>Sordariales</taxon>
        <taxon>Podosporaceae</taxon>
        <taxon>Podospora</taxon>
    </lineage>
</organism>
<reference evidence="4" key="1">
    <citation type="journal article" date="2023" name="Mol. Phylogenet. Evol.">
        <title>Genome-scale phylogeny and comparative genomics of the fungal order Sordariales.</title>
        <authorList>
            <person name="Hensen N."/>
            <person name="Bonometti L."/>
            <person name="Westerberg I."/>
            <person name="Brannstrom I.O."/>
            <person name="Guillou S."/>
            <person name="Cros-Aarteil S."/>
            <person name="Calhoun S."/>
            <person name="Haridas S."/>
            <person name="Kuo A."/>
            <person name="Mondo S."/>
            <person name="Pangilinan J."/>
            <person name="Riley R."/>
            <person name="LaButti K."/>
            <person name="Andreopoulos B."/>
            <person name="Lipzen A."/>
            <person name="Chen C."/>
            <person name="Yan M."/>
            <person name="Daum C."/>
            <person name="Ng V."/>
            <person name="Clum A."/>
            <person name="Steindorff A."/>
            <person name="Ohm R.A."/>
            <person name="Martin F."/>
            <person name="Silar P."/>
            <person name="Natvig D.O."/>
            <person name="Lalanne C."/>
            <person name="Gautier V."/>
            <person name="Ament-Velasquez S.L."/>
            <person name="Kruys A."/>
            <person name="Hutchinson M.I."/>
            <person name="Powell A.J."/>
            <person name="Barry K."/>
            <person name="Miller A.N."/>
            <person name="Grigoriev I.V."/>
            <person name="Debuchy R."/>
            <person name="Gladieux P."/>
            <person name="Hiltunen Thoren M."/>
            <person name="Johannesson H."/>
        </authorList>
    </citation>
    <scope>NUCLEOTIDE SEQUENCE</scope>
    <source>
        <strain evidence="4">PSN309</strain>
    </source>
</reference>
<dbReference type="Pfam" id="PF00293">
    <property type="entry name" value="NUDIX"/>
    <property type="match status" value="1"/>
</dbReference>
<dbReference type="SUPFAM" id="SSF55811">
    <property type="entry name" value="Nudix"/>
    <property type="match status" value="1"/>
</dbReference>
<evidence type="ECO:0000256" key="2">
    <source>
        <dbReference type="ARBA" id="ARBA00022801"/>
    </source>
</evidence>
<comment type="cofactor">
    <cofactor evidence="1">
        <name>Mg(2+)</name>
        <dbReference type="ChEBI" id="CHEBI:18420"/>
    </cofactor>
</comment>
<dbReference type="AlphaFoldDB" id="A0AAN6WQW1"/>
<dbReference type="PANTHER" id="PTHR11839">
    <property type="entry name" value="UDP/ADP-SUGAR PYROPHOSPHATASE"/>
    <property type="match status" value="1"/>
</dbReference>
<proteinExistence type="predicted"/>
<reference evidence="4" key="2">
    <citation type="submission" date="2023-05" db="EMBL/GenBank/DDBJ databases">
        <authorList>
            <consortium name="Lawrence Berkeley National Laboratory"/>
            <person name="Steindorff A."/>
            <person name="Hensen N."/>
            <person name="Bonometti L."/>
            <person name="Westerberg I."/>
            <person name="Brannstrom I.O."/>
            <person name="Guillou S."/>
            <person name="Cros-Aarteil S."/>
            <person name="Calhoun S."/>
            <person name="Haridas S."/>
            <person name="Kuo A."/>
            <person name="Mondo S."/>
            <person name="Pangilinan J."/>
            <person name="Riley R."/>
            <person name="Labutti K."/>
            <person name="Andreopoulos B."/>
            <person name="Lipzen A."/>
            <person name="Chen C."/>
            <person name="Yanf M."/>
            <person name="Daum C."/>
            <person name="Ng V."/>
            <person name="Clum A."/>
            <person name="Ohm R."/>
            <person name="Martin F."/>
            <person name="Silar P."/>
            <person name="Natvig D."/>
            <person name="Lalanne C."/>
            <person name="Gautier V."/>
            <person name="Ament-Velasquez S.L."/>
            <person name="Kruys A."/>
            <person name="Hutchinson M.I."/>
            <person name="Powell A.J."/>
            <person name="Barry K."/>
            <person name="Miller A.N."/>
            <person name="Grigoriev I.V."/>
            <person name="Debuchy R."/>
            <person name="Gladieux P."/>
            <person name="Thoren M.H."/>
            <person name="Johannesson H."/>
        </authorList>
    </citation>
    <scope>NUCLEOTIDE SEQUENCE</scope>
    <source>
        <strain evidence="4">PSN309</strain>
    </source>
</reference>
<evidence type="ECO:0000256" key="1">
    <source>
        <dbReference type="ARBA" id="ARBA00001946"/>
    </source>
</evidence>
<protein>
    <submittedName>
        <fullName evidence="4">NUDIX family hydrolase</fullName>
    </submittedName>
</protein>
<keyword evidence="2 4" id="KW-0378">Hydrolase</keyword>
<dbReference type="PANTHER" id="PTHR11839:SF18">
    <property type="entry name" value="NUDIX HYDROLASE DOMAIN-CONTAINING PROTEIN"/>
    <property type="match status" value="1"/>
</dbReference>
<dbReference type="CDD" id="cd03424">
    <property type="entry name" value="NUDIX_ADPRase_Nudt5_UGPPase_Nudt14"/>
    <property type="match status" value="1"/>
</dbReference>